<evidence type="ECO:0000256" key="1">
    <source>
        <dbReference type="SAM" id="SignalP"/>
    </source>
</evidence>
<accession>A0A1G8GEY3</accession>
<proteinExistence type="predicted"/>
<keyword evidence="1" id="KW-0732">Signal</keyword>
<evidence type="ECO:0008006" key="4">
    <source>
        <dbReference type="Google" id="ProtNLM"/>
    </source>
</evidence>
<feature type="chain" id="PRO_5011466703" description="PknH-like extracellular domain-containing protein" evidence="1">
    <location>
        <begin position="27"/>
        <end position="210"/>
    </location>
</feature>
<evidence type="ECO:0000313" key="2">
    <source>
        <dbReference type="EMBL" id="SDH92928.1"/>
    </source>
</evidence>
<evidence type="ECO:0000313" key="3">
    <source>
        <dbReference type="Proteomes" id="UP000198923"/>
    </source>
</evidence>
<sequence>MKKVVCGAAVAAALLFGSAAVSPAAASTASVIPKGFLLYENKAVTQGKKDPEHQWTISNRLTAVLGVNPCNRRPGKHDRAVARTISYVGVPDFQRVEQVIVYADSAAAATALKEVRTALSKCRSVDKGAYRFSSAPVKVGDEAVRVTGQAYQGGKVQIHGERAVVARRGNAVAVYSESGEWGPPRRSDFKSVLKDAKTMMGKICTVAVCR</sequence>
<dbReference type="RefSeq" id="WP_093173340.1">
    <property type="nucleotide sequence ID" value="NZ_FNCN01000027.1"/>
</dbReference>
<organism evidence="2 3">
    <name type="scientific">Sinosporangium album</name>
    <dbReference type="NCBI Taxonomy" id="504805"/>
    <lineage>
        <taxon>Bacteria</taxon>
        <taxon>Bacillati</taxon>
        <taxon>Actinomycetota</taxon>
        <taxon>Actinomycetes</taxon>
        <taxon>Streptosporangiales</taxon>
        <taxon>Streptosporangiaceae</taxon>
        <taxon>Sinosporangium</taxon>
    </lineage>
</organism>
<keyword evidence="3" id="KW-1185">Reference proteome</keyword>
<gene>
    <name evidence="2" type="ORF">SAMN05421505_12710</name>
</gene>
<dbReference type="Proteomes" id="UP000198923">
    <property type="component" value="Unassembled WGS sequence"/>
</dbReference>
<dbReference type="OrthoDB" id="3532729at2"/>
<dbReference type="EMBL" id="FNCN01000027">
    <property type="protein sequence ID" value="SDH92928.1"/>
    <property type="molecule type" value="Genomic_DNA"/>
</dbReference>
<reference evidence="2 3" key="1">
    <citation type="submission" date="2016-10" db="EMBL/GenBank/DDBJ databases">
        <authorList>
            <person name="de Groot N.N."/>
        </authorList>
    </citation>
    <scope>NUCLEOTIDE SEQUENCE [LARGE SCALE GENOMIC DNA]</scope>
    <source>
        <strain evidence="2 3">CPCC 201354</strain>
    </source>
</reference>
<protein>
    <recommendedName>
        <fullName evidence="4">PknH-like extracellular domain-containing protein</fullName>
    </recommendedName>
</protein>
<feature type="signal peptide" evidence="1">
    <location>
        <begin position="1"/>
        <end position="26"/>
    </location>
</feature>
<dbReference type="AlphaFoldDB" id="A0A1G8GEY3"/>
<name>A0A1G8GEY3_9ACTN</name>